<dbReference type="AlphaFoldDB" id="A0A508AZI0"/>
<evidence type="ECO:0000256" key="2">
    <source>
        <dbReference type="SAM" id="SignalP"/>
    </source>
</evidence>
<feature type="compositionally biased region" description="Basic and acidic residues" evidence="1">
    <location>
        <begin position="45"/>
        <end position="54"/>
    </location>
</feature>
<accession>A0A508AZI0</accession>
<feature type="region of interest" description="Disordered" evidence="1">
    <location>
        <begin position="37"/>
        <end position="62"/>
    </location>
</feature>
<gene>
    <name evidence="4" type="ORF">FKV24_008075</name>
</gene>
<feature type="region of interest" description="Disordered" evidence="1">
    <location>
        <begin position="79"/>
        <end position="115"/>
    </location>
</feature>
<evidence type="ECO:0000313" key="5">
    <source>
        <dbReference type="Proteomes" id="UP000320431"/>
    </source>
</evidence>
<feature type="domain" description="DUF4124" evidence="3">
    <location>
        <begin position="11"/>
        <end position="60"/>
    </location>
</feature>
<evidence type="ECO:0000259" key="3">
    <source>
        <dbReference type="Pfam" id="PF13511"/>
    </source>
</evidence>
<dbReference type="Proteomes" id="UP000320431">
    <property type="component" value="Unassembled WGS sequence"/>
</dbReference>
<protein>
    <submittedName>
        <fullName evidence="4">DUF4124 domain-containing protein</fullName>
    </submittedName>
</protein>
<dbReference type="Pfam" id="PF13511">
    <property type="entry name" value="DUF4124"/>
    <property type="match status" value="1"/>
</dbReference>
<proteinExistence type="predicted"/>
<feature type="compositionally biased region" description="Polar residues" evidence="1">
    <location>
        <begin position="79"/>
        <end position="90"/>
    </location>
</feature>
<evidence type="ECO:0000256" key="1">
    <source>
        <dbReference type="SAM" id="MobiDB-lite"/>
    </source>
</evidence>
<feature type="chain" id="PRO_5043758651" evidence="2">
    <location>
        <begin position="21"/>
        <end position="143"/>
    </location>
</feature>
<evidence type="ECO:0000313" key="4">
    <source>
        <dbReference type="EMBL" id="KAB8191356.1"/>
    </source>
</evidence>
<name>A0A508AZI0_9GAMM</name>
<feature type="compositionally biased region" description="Low complexity" evidence="1">
    <location>
        <begin position="91"/>
        <end position="107"/>
    </location>
</feature>
<comment type="caution">
    <text evidence="4">The sequence shown here is derived from an EMBL/GenBank/DDBJ whole genome shotgun (WGS) entry which is preliminary data.</text>
</comment>
<sequence length="143" mass="15977">MVMRWMLAMGLLVIAMPAAAQQVHKCVSQDGSVSYQSAPCASTAKQEKSWDAKPEPPPTNAERWRRYYEARRGEADSQYLSRLAGTSRTPSRAQGAAISSSSGSNARCEQTKRSRDAAYERYGLNRTFEQSSYWDGRVRDACK</sequence>
<dbReference type="InterPro" id="IPR025392">
    <property type="entry name" value="DUF4124"/>
</dbReference>
<organism evidence="4 5">
    <name type="scientific">Marilutibacter maris</name>
    <dbReference type="NCBI Taxonomy" id="1605891"/>
    <lineage>
        <taxon>Bacteria</taxon>
        <taxon>Pseudomonadati</taxon>
        <taxon>Pseudomonadota</taxon>
        <taxon>Gammaproteobacteria</taxon>
        <taxon>Lysobacterales</taxon>
        <taxon>Lysobacteraceae</taxon>
        <taxon>Marilutibacter</taxon>
    </lineage>
</organism>
<dbReference type="EMBL" id="VICD02000127">
    <property type="protein sequence ID" value="KAB8191356.1"/>
    <property type="molecule type" value="Genomic_DNA"/>
</dbReference>
<keyword evidence="2" id="KW-0732">Signal</keyword>
<feature type="signal peptide" evidence="2">
    <location>
        <begin position="1"/>
        <end position="20"/>
    </location>
</feature>
<reference evidence="4 5" key="1">
    <citation type="submission" date="2019-10" db="EMBL/GenBank/DDBJ databases">
        <title>Lysobacter alkalisoli sp. nov., isolated from saline-alkaline soil.</title>
        <authorList>
            <person name="Sun J.-Q."/>
        </authorList>
    </citation>
    <scope>NUCLEOTIDE SEQUENCE [LARGE SCALE GENOMIC DNA]</scope>
    <source>
        <strain evidence="4 5">KCTC 42381</strain>
    </source>
</reference>